<protein>
    <submittedName>
        <fullName evidence="3">Heterokaryon incompatibility Het-C</fullName>
    </submittedName>
</protein>
<name>A0A1E3PPH1_9ASCO</name>
<feature type="chain" id="PRO_5009133915" evidence="2">
    <location>
        <begin position="29"/>
        <end position="645"/>
    </location>
</feature>
<dbReference type="PANTHER" id="PTHR14905">
    <property type="entry name" value="NG37"/>
    <property type="match status" value="1"/>
</dbReference>
<dbReference type="InterPro" id="IPR052577">
    <property type="entry name" value="VWA7"/>
</dbReference>
<feature type="signal peptide" evidence="2">
    <location>
        <begin position="1"/>
        <end position="28"/>
    </location>
</feature>
<dbReference type="EMBL" id="KV454407">
    <property type="protein sequence ID" value="ODQ67333.1"/>
    <property type="molecule type" value="Genomic_DNA"/>
</dbReference>
<evidence type="ECO:0000256" key="2">
    <source>
        <dbReference type="SAM" id="SignalP"/>
    </source>
</evidence>
<gene>
    <name evidence="3" type="ORF">NADFUDRAFT_21751</name>
</gene>
<keyword evidence="2" id="KW-0732">Signal</keyword>
<feature type="region of interest" description="Disordered" evidence="1">
    <location>
        <begin position="580"/>
        <end position="608"/>
    </location>
</feature>
<evidence type="ECO:0000313" key="3">
    <source>
        <dbReference type="EMBL" id="ODQ67333.1"/>
    </source>
</evidence>
<dbReference type="AlphaFoldDB" id="A0A1E3PPH1"/>
<proteinExistence type="predicted"/>
<feature type="non-terminal residue" evidence="3">
    <location>
        <position position="645"/>
    </location>
</feature>
<dbReference type="STRING" id="857566.A0A1E3PPH1"/>
<organism evidence="3 4">
    <name type="scientific">Nadsonia fulvescens var. elongata DSM 6958</name>
    <dbReference type="NCBI Taxonomy" id="857566"/>
    <lineage>
        <taxon>Eukaryota</taxon>
        <taxon>Fungi</taxon>
        <taxon>Dikarya</taxon>
        <taxon>Ascomycota</taxon>
        <taxon>Saccharomycotina</taxon>
        <taxon>Dipodascomycetes</taxon>
        <taxon>Dipodascales</taxon>
        <taxon>Dipodascales incertae sedis</taxon>
        <taxon>Nadsonia</taxon>
    </lineage>
</organism>
<keyword evidence="4" id="KW-1185">Reference proteome</keyword>
<dbReference type="InterPro" id="IPR010816">
    <property type="entry name" value="Het-C"/>
</dbReference>
<evidence type="ECO:0000313" key="4">
    <source>
        <dbReference type="Proteomes" id="UP000095009"/>
    </source>
</evidence>
<accession>A0A1E3PPH1</accession>
<reference evidence="3 4" key="1">
    <citation type="journal article" date="2016" name="Proc. Natl. Acad. Sci. U.S.A.">
        <title>Comparative genomics of biotechnologically important yeasts.</title>
        <authorList>
            <person name="Riley R."/>
            <person name="Haridas S."/>
            <person name="Wolfe K.H."/>
            <person name="Lopes M.R."/>
            <person name="Hittinger C.T."/>
            <person name="Goeker M."/>
            <person name="Salamov A.A."/>
            <person name="Wisecaver J.H."/>
            <person name="Long T.M."/>
            <person name="Calvey C.H."/>
            <person name="Aerts A.L."/>
            <person name="Barry K.W."/>
            <person name="Choi C."/>
            <person name="Clum A."/>
            <person name="Coughlan A.Y."/>
            <person name="Deshpande S."/>
            <person name="Douglass A.P."/>
            <person name="Hanson S.J."/>
            <person name="Klenk H.-P."/>
            <person name="LaButti K.M."/>
            <person name="Lapidus A."/>
            <person name="Lindquist E.A."/>
            <person name="Lipzen A.M."/>
            <person name="Meier-Kolthoff J.P."/>
            <person name="Ohm R.A."/>
            <person name="Otillar R.P."/>
            <person name="Pangilinan J.L."/>
            <person name="Peng Y."/>
            <person name="Rokas A."/>
            <person name="Rosa C.A."/>
            <person name="Scheuner C."/>
            <person name="Sibirny A.A."/>
            <person name="Slot J.C."/>
            <person name="Stielow J.B."/>
            <person name="Sun H."/>
            <person name="Kurtzman C.P."/>
            <person name="Blackwell M."/>
            <person name="Grigoriev I.V."/>
            <person name="Jeffries T.W."/>
        </authorList>
    </citation>
    <scope>NUCLEOTIDE SEQUENCE [LARGE SCALE GENOMIC DNA]</scope>
    <source>
        <strain evidence="3 4">DSM 6958</strain>
    </source>
</reference>
<dbReference type="OrthoDB" id="2506204at2759"/>
<sequence length="645" mass="71487">MSTRSTGTFPVVLCVSILFLCFAKGTHAFGAGNIPSLSTLEGKNFRHGDIEDTLANIIYTASGGIFSKLKGGKKFDKYSIKRTYFGNWLRDYSQAVDVGTLSKGIKLDTIRILLWVMAFMEFGYATNEFEVTNERIGCYRPEEHIDNPKGYAEGDDARKYDSRLRGPVQPIELEIDPQTGMKNYICNERGNWSTSSRFVRESLEKAIHHGRIGRHQNSDNDEYEALRLLGQALHTLEDFPSHSNYTELCLIEMGQRNVFPHVGSNTMINLNGKRVWPLITGTFGGMDFVHSLLGEAQDSLSQIEVEEMDNQLTESVQSQASDTLKSHLSKLPFRFDLPSVPVSNGTSFSNFSSKFGSRDMDDSSFDGLQKLSIEDYMNRLESDSNNIRASDSGANLSTDEVIQKLYPIFVFRDRVARGLSMFFDKIPGLNLLMDKISGTVTLFVMSLIEPIIKPIIKTVVSSIHTGSSLAVSQADQYEVWNNANSTNPTHSQLSKDHFSLYLNECAGLVAVATLDHVVPLVVQAWDDTSINPQQVINEILSVFHHPALASTPLQHKMKQVVSTWYNDLGSKTQTVINGLSSDGVKNGANHKPGSKVPTHTGKCNHGSSNSNIGSNIYSKLSAFDNSNNCNSGSNNGSNSSYYRRD</sequence>
<dbReference type="Pfam" id="PF07217">
    <property type="entry name" value="Het-C"/>
    <property type="match status" value="1"/>
</dbReference>
<evidence type="ECO:0000256" key="1">
    <source>
        <dbReference type="SAM" id="MobiDB-lite"/>
    </source>
</evidence>
<dbReference type="PANTHER" id="PTHR14905:SF7">
    <property type="entry name" value="VON WILLEBRAND FACTOR A DOMAIN-CONTAINING PROTEIN 7"/>
    <property type="match status" value="1"/>
</dbReference>
<dbReference type="Proteomes" id="UP000095009">
    <property type="component" value="Unassembled WGS sequence"/>
</dbReference>